<evidence type="ECO:0000256" key="1">
    <source>
        <dbReference type="SAM" id="Phobius"/>
    </source>
</evidence>
<reference evidence="3 4" key="1">
    <citation type="journal article" date="2022" name="Nat. Ecol. Evol.">
        <title>A masculinizing supergene underlies an exaggerated male reproductive morph in a spider.</title>
        <authorList>
            <person name="Hendrickx F."/>
            <person name="De Corte Z."/>
            <person name="Sonet G."/>
            <person name="Van Belleghem S.M."/>
            <person name="Kostlbacher S."/>
            <person name="Vangestel C."/>
        </authorList>
    </citation>
    <scope>NUCLEOTIDE SEQUENCE [LARGE SCALE GENOMIC DNA]</scope>
    <source>
        <strain evidence="3">W744_W776</strain>
    </source>
</reference>
<dbReference type="EMBL" id="JAFNEN010000064">
    <property type="protein sequence ID" value="KAG8196774.1"/>
    <property type="molecule type" value="Genomic_DNA"/>
</dbReference>
<name>A0AAV6VJJ0_9ARAC</name>
<proteinExistence type="predicted"/>
<sequence>MSFLHLLLGLFLNVWSSVASSSSCQFPDRKFNCNCILKPNDQTVSFKDEDHYNASAKNFVPAIQSLKYCSGSFLCKTEKAPLIPPINISNHLLCFSDVSCLLGEGLGCSCTHLRDLLVFNMTNDSSETGIYTCIKVASEGPKKPYCLKAACRGFTAIEKWCICPNNSANCTCTSNCDNILNSPYQTTYALFFSFGDIYKLKGSTYVHWMVVTALFVGLGFLLLTFCKLCERVVDTRRRSPSIKTTTVELHQVTHVPPPPTYEQVLKDKCVEFKKHVTRPERHQNTDDIE</sequence>
<gene>
    <name evidence="3" type="ORF">JTE90_014506</name>
</gene>
<comment type="caution">
    <text evidence="3">The sequence shown here is derived from an EMBL/GenBank/DDBJ whole genome shotgun (WGS) entry which is preliminary data.</text>
</comment>
<evidence type="ECO:0000256" key="2">
    <source>
        <dbReference type="SAM" id="SignalP"/>
    </source>
</evidence>
<feature type="chain" id="PRO_5043395057" evidence="2">
    <location>
        <begin position="20"/>
        <end position="289"/>
    </location>
</feature>
<keyword evidence="1" id="KW-0812">Transmembrane</keyword>
<organism evidence="3 4">
    <name type="scientific">Oedothorax gibbosus</name>
    <dbReference type="NCBI Taxonomy" id="931172"/>
    <lineage>
        <taxon>Eukaryota</taxon>
        <taxon>Metazoa</taxon>
        <taxon>Ecdysozoa</taxon>
        <taxon>Arthropoda</taxon>
        <taxon>Chelicerata</taxon>
        <taxon>Arachnida</taxon>
        <taxon>Araneae</taxon>
        <taxon>Araneomorphae</taxon>
        <taxon>Entelegynae</taxon>
        <taxon>Araneoidea</taxon>
        <taxon>Linyphiidae</taxon>
        <taxon>Erigoninae</taxon>
        <taxon>Oedothorax</taxon>
    </lineage>
</organism>
<keyword evidence="4" id="KW-1185">Reference proteome</keyword>
<keyword evidence="2" id="KW-0732">Signal</keyword>
<keyword evidence="1" id="KW-0472">Membrane</keyword>
<protein>
    <submittedName>
        <fullName evidence="3">Uncharacterized protein</fullName>
    </submittedName>
</protein>
<evidence type="ECO:0000313" key="3">
    <source>
        <dbReference type="EMBL" id="KAG8196774.1"/>
    </source>
</evidence>
<evidence type="ECO:0000313" key="4">
    <source>
        <dbReference type="Proteomes" id="UP000827092"/>
    </source>
</evidence>
<feature type="transmembrane region" description="Helical" evidence="1">
    <location>
        <begin position="205"/>
        <end position="229"/>
    </location>
</feature>
<keyword evidence="1" id="KW-1133">Transmembrane helix</keyword>
<feature type="signal peptide" evidence="2">
    <location>
        <begin position="1"/>
        <end position="19"/>
    </location>
</feature>
<accession>A0AAV6VJJ0</accession>
<dbReference type="Proteomes" id="UP000827092">
    <property type="component" value="Unassembled WGS sequence"/>
</dbReference>
<dbReference type="AlphaFoldDB" id="A0AAV6VJJ0"/>